<dbReference type="PANTHER" id="PTHR19375">
    <property type="entry name" value="HEAT SHOCK PROTEIN 70KDA"/>
    <property type="match status" value="1"/>
</dbReference>
<protein>
    <recommendedName>
        <fullName evidence="9">Heat-shock protein Hsp70</fullName>
    </recommendedName>
</protein>
<dbReference type="AlphaFoldDB" id="A0A2H3NWQ3"/>
<evidence type="ECO:0000256" key="3">
    <source>
        <dbReference type="ARBA" id="ARBA00022840"/>
    </source>
</evidence>
<evidence type="ECO:0000313" key="7">
    <source>
        <dbReference type="EMBL" id="PEN09364.1"/>
    </source>
</evidence>
<keyword evidence="4" id="KW-0143">Chaperone</keyword>
<dbReference type="PRINTS" id="PR00301">
    <property type="entry name" value="HEATSHOCK70"/>
</dbReference>
<comment type="similarity">
    <text evidence="1 5">Belongs to the heat shock protein 70 family.</text>
</comment>
<dbReference type="InterPro" id="IPR018181">
    <property type="entry name" value="Heat_shock_70_CS"/>
</dbReference>
<dbReference type="GO" id="GO:0140662">
    <property type="term" value="F:ATP-dependent protein folding chaperone"/>
    <property type="evidence" value="ECO:0007669"/>
    <property type="project" value="InterPro"/>
</dbReference>
<dbReference type="Pfam" id="PF00012">
    <property type="entry name" value="HSP70"/>
    <property type="match status" value="2"/>
</dbReference>
<dbReference type="InterPro" id="IPR043129">
    <property type="entry name" value="ATPase_NBD"/>
</dbReference>
<gene>
    <name evidence="7" type="ORF">CRI93_01145</name>
</gene>
<evidence type="ECO:0008006" key="9">
    <source>
        <dbReference type="Google" id="ProtNLM"/>
    </source>
</evidence>
<dbReference type="OrthoDB" id="9766019at2"/>
<evidence type="ECO:0000256" key="1">
    <source>
        <dbReference type="ARBA" id="ARBA00007381"/>
    </source>
</evidence>
<name>A0A2H3NWQ3_9BACT</name>
<dbReference type="PROSITE" id="PS00297">
    <property type="entry name" value="HSP70_1"/>
    <property type="match status" value="1"/>
</dbReference>
<evidence type="ECO:0000256" key="6">
    <source>
        <dbReference type="SAM" id="MobiDB-lite"/>
    </source>
</evidence>
<dbReference type="InterPro" id="IPR029047">
    <property type="entry name" value="HSP70_peptide-bd_sf"/>
</dbReference>
<dbReference type="InterPro" id="IPR013126">
    <property type="entry name" value="Hsp_70_fam"/>
</dbReference>
<dbReference type="FunFam" id="3.90.640.10:FF:000003">
    <property type="entry name" value="Molecular chaperone DnaK"/>
    <property type="match status" value="1"/>
</dbReference>
<feature type="compositionally biased region" description="Polar residues" evidence="6">
    <location>
        <begin position="566"/>
        <end position="582"/>
    </location>
</feature>
<organism evidence="7 8">
    <name type="scientific">Longimonas halophila</name>
    <dbReference type="NCBI Taxonomy" id="1469170"/>
    <lineage>
        <taxon>Bacteria</taxon>
        <taxon>Pseudomonadati</taxon>
        <taxon>Rhodothermota</taxon>
        <taxon>Rhodothermia</taxon>
        <taxon>Rhodothermales</taxon>
        <taxon>Salisaetaceae</taxon>
        <taxon>Longimonas</taxon>
    </lineage>
</organism>
<dbReference type="GO" id="GO:0005524">
    <property type="term" value="F:ATP binding"/>
    <property type="evidence" value="ECO:0007669"/>
    <property type="project" value="UniProtKB-KW"/>
</dbReference>
<accession>A0A2H3NWQ3</accession>
<dbReference type="Proteomes" id="UP000221024">
    <property type="component" value="Unassembled WGS sequence"/>
</dbReference>
<comment type="caution">
    <text evidence="7">The sequence shown here is derived from an EMBL/GenBank/DDBJ whole genome shotgun (WGS) entry which is preliminary data.</text>
</comment>
<evidence type="ECO:0000256" key="4">
    <source>
        <dbReference type="ARBA" id="ARBA00023186"/>
    </source>
</evidence>
<dbReference type="Gene3D" id="3.90.640.10">
    <property type="entry name" value="Actin, Chain A, domain 4"/>
    <property type="match status" value="1"/>
</dbReference>
<dbReference type="Gene3D" id="3.30.420.40">
    <property type="match status" value="2"/>
</dbReference>
<feature type="region of interest" description="Disordered" evidence="6">
    <location>
        <begin position="530"/>
        <end position="586"/>
    </location>
</feature>
<dbReference type="SUPFAM" id="SSF100920">
    <property type="entry name" value="Heat shock protein 70kD (HSP70), peptide-binding domain"/>
    <property type="match status" value="1"/>
</dbReference>
<evidence type="ECO:0000256" key="2">
    <source>
        <dbReference type="ARBA" id="ARBA00022741"/>
    </source>
</evidence>
<dbReference type="EMBL" id="PDEP01000001">
    <property type="protein sequence ID" value="PEN09364.1"/>
    <property type="molecule type" value="Genomic_DNA"/>
</dbReference>
<feature type="compositionally biased region" description="Low complexity" evidence="6">
    <location>
        <begin position="531"/>
        <end position="543"/>
    </location>
</feature>
<dbReference type="PROSITE" id="PS00329">
    <property type="entry name" value="HSP70_2"/>
    <property type="match status" value="1"/>
</dbReference>
<dbReference type="CDD" id="cd24029">
    <property type="entry name" value="ASKHA_NBD_HSP70_DnaK_HscA_HscC"/>
    <property type="match status" value="1"/>
</dbReference>
<reference evidence="7 8" key="1">
    <citation type="submission" date="2017-10" db="EMBL/GenBank/DDBJ databases">
        <title>Draft genome of Longimonas halophila.</title>
        <authorList>
            <person name="Goh K.M."/>
            <person name="Shamsir M.S."/>
            <person name="Lim S.W."/>
        </authorList>
    </citation>
    <scope>NUCLEOTIDE SEQUENCE [LARGE SCALE GENOMIC DNA]</scope>
    <source>
        <strain evidence="7 8">KCTC 42399</strain>
    </source>
</reference>
<proteinExistence type="inferred from homology"/>
<keyword evidence="2 5" id="KW-0547">Nucleotide-binding</keyword>
<keyword evidence="8" id="KW-1185">Reference proteome</keyword>
<dbReference type="PROSITE" id="PS01036">
    <property type="entry name" value="HSP70_3"/>
    <property type="match status" value="1"/>
</dbReference>
<dbReference type="FunFam" id="3.30.420.40:FF:000545">
    <property type="entry name" value="Endoplasmic reticulum chaperone BiP"/>
    <property type="match status" value="1"/>
</dbReference>
<evidence type="ECO:0000256" key="5">
    <source>
        <dbReference type="RuleBase" id="RU003322"/>
    </source>
</evidence>
<dbReference type="Gene3D" id="2.60.34.10">
    <property type="entry name" value="Substrate Binding Domain Of DNAk, Chain A, domain 1"/>
    <property type="match status" value="1"/>
</dbReference>
<keyword evidence="3 5" id="KW-0067">ATP-binding</keyword>
<dbReference type="SUPFAM" id="SSF53067">
    <property type="entry name" value="Actin-like ATPase domain"/>
    <property type="match status" value="2"/>
</dbReference>
<sequence>MGYWSLSVGFHHRFPCVCMAIVGIDLGTTTSEIAIFDEKEGPRILKDARGHEIVDSYFGFDQKTNQPVVGEGVKSIAQSDPELVVEQVKRYMREDVEFTVGEQRFTPAEVSAQILTHLKKSAEQQLGETVDRCVITVPANFPDPARRATKQAGEIAGMRVERIINEPTAAALSYSYEEDLGNETMLVYDFGGGTFDVSIVEYKGTVIDVKASSGDTSLGGKDFDQALVAHVASKFEEEHDVSIAKDSGNYYRLLFACEAVKKDLSVSTHATVNIPYFMVKDGEPINLQVDVRRETFEELIRPMVEQTEAAIDKALYDAEMTHADIDRVLMVGGSSRIPFVQQFVEQVMGLVPHKQIDPDKAIALGAAVQTAMLDGTTDRTIQDVCPLSLGTVVVRRDYGQLVDGQYSEIIPTNSKVSKEYTREYTTAVEGQESITLAVYQRDSQSDSLQAEINERPNEAEGFTRLDRRTIDIPPEANGDDIEVTYVYNPDGMLDISVTFPGTDIEHTFQAHAGLDDAAVARSRQKVEATYAASESGSSSADAASSDETDWDNIDWLSGLDTDETADPTSPSEAAPNGSTASASDLPDKAAWTSSDYFSDVKSLLDMAESELNSGHLHPNEKDKLRGLITKMKHALADNDENRVYGLEGRIMDMVLGLS</sequence>
<evidence type="ECO:0000313" key="8">
    <source>
        <dbReference type="Proteomes" id="UP000221024"/>
    </source>
</evidence>